<feature type="compositionally biased region" description="Polar residues" evidence="1">
    <location>
        <begin position="1"/>
        <end position="12"/>
    </location>
</feature>
<keyword evidence="2" id="KW-0413">Isomerase</keyword>
<dbReference type="EMBL" id="BKCJ011243510">
    <property type="protein sequence ID" value="GFD09167.1"/>
    <property type="molecule type" value="Genomic_DNA"/>
</dbReference>
<sequence length="42" mass="4553">GIASEQKTLNSKVNHKEEGSKGDLDEVTHKVFFDVQAAGKPI</sequence>
<feature type="region of interest" description="Disordered" evidence="1">
    <location>
        <begin position="1"/>
        <end position="25"/>
    </location>
</feature>
<dbReference type="GO" id="GO:0016853">
    <property type="term" value="F:isomerase activity"/>
    <property type="evidence" value="ECO:0007669"/>
    <property type="project" value="UniProtKB-KW"/>
</dbReference>
<protein>
    <submittedName>
        <fullName evidence="2">Peptidyl-prolyl cis-trans isomerase CYP19-4-like</fullName>
    </submittedName>
</protein>
<gene>
    <name evidence="2" type="ORF">Tci_881136</name>
</gene>
<evidence type="ECO:0000256" key="1">
    <source>
        <dbReference type="SAM" id="MobiDB-lite"/>
    </source>
</evidence>
<feature type="non-terminal residue" evidence="2">
    <location>
        <position position="42"/>
    </location>
</feature>
<proteinExistence type="predicted"/>
<comment type="caution">
    <text evidence="2">The sequence shown here is derived from an EMBL/GenBank/DDBJ whole genome shotgun (WGS) entry which is preliminary data.</text>
</comment>
<reference evidence="2" key="1">
    <citation type="journal article" date="2019" name="Sci. Rep.">
        <title>Draft genome of Tanacetum cinerariifolium, the natural source of mosquito coil.</title>
        <authorList>
            <person name="Yamashiro T."/>
            <person name="Shiraishi A."/>
            <person name="Satake H."/>
            <person name="Nakayama K."/>
        </authorList>
    </citation>
    <scope>NUCLEOTIDE SEQUENCE</scope>
</reference>
<feature type="compositionally biased region" description="Basic and acidic residues" evidence="1">
    <location>
        <begin position="14"/>
        <end position="25"/>
    </location>
</feature>
<feature type="non-terminal residue" evidence="2">
    <location>
        <position position="1"/>
    </location>
</feature>
<accession>A0A699TGD5</accession>
<dbReference type="AlphaFoldDB" id="A0A699TGD5"/>
<name>A0A699TGD5_TANCI</name>
<organism evidence="2">
    <name type="scientific">Tanacetum cinerariifolium</name>
    <name type="common">Dalmatian daisy</name>
    <name type="synonym">Chrysanthemum cinerariifolium</name>
    <dbReference type="NCBI Taxonomy" id="118510"/>
    <lineage>
        <taxon>Eukaryota</taxon>
        <taxon>Viridiplantae</taxon>
        <taxon>Streptophyta</taxon>
        <taxon>Embryophyta</taxon>
        <taxon>Tracheophyta</taxon>
        <taxon>Spermatophyta</taxon>
        <taxon>Magnoliopsida</taxon>
        <taxon>eudicotyledons</taxon>
        <taxon>Gunneridae</taxon>
        <taxon>Pentapetalae</taxon>
        <taxon>asterids</taxon>
        <taxon>campanulids</taxon>
        <taxon>Asterales</taxon>
        <taxon>Asteraceae</taxon>
        <taxon>Asteroideae</taxon>
        <taxon>Anthemideae</taxon>
        <taxon>Anthemidinae</taxon>
        <taxon>Tanacetum</taxon>
    </lineage>
</organism>
<evidence type="ECO:0000313" key="2">
    <source>
        <dbReference type="EMBL" id="GFD09167.1"/>
    </source>
</evidence>